<accession>B5YGX1</accession>
<evidence type="ECO:0000256" key="2">
    <source>
        <dbReference type="ARBA" id="ARBA00022741"/>
    </source>
</evidence>
<dbReference type="InterPro" id="IPR050093">
    <property type="entry name" value="ABC_SmlMolc_Importer"/>
</dbReference>
<dbReference type="eggNOG" id="COG3842">
    <property type="taxonomic scope" value="Bacteria"/>
</dbReference>
<dbReference type="PANTHER" id="PTHR42781">
    <property type="entry name" value="SPERMIDINE/PUTRESCINE IMPORT ATP-BINDING PROTEIN POTA"/>
    <property type="match status" value="1"/>
</dbReference>
<organism evidence="5 6">
    <name type="scientific">Thermodesulfovibrio yellowstonii (strain ATCC 51303 / DSM 11347 / YP87)</name>
    <dbReference type="NCBI Taxonomy" id="289376"/>
    <lineage>
        <taxon>Bacteria</taxon>
        <taxon>Pseudomonadati</taxon>
        <taxon>Nitrospirota</taxon>
        <taxon>Thermodesulfovibrionia</taxon>
        <taxon>Thermodesulfovibrionales</taxon>
        <taxon>Thermodesulfovibrionaceae</taxon>
        <taxon>Thermodesulfovibrio</taxon>
    </lineage>
</organism>
<dbReference type="STRING" id="289376.THEYE_A0047"/>
<keyword evidence="6" id="KW-1185">Reference proteome</keyword>
<evidence type="ECO:0000256" key="1">
    <source>
        <dbReference type="ARBA" id="ARBA00022448"/>
    </source>
</evidence>
<dbReference type="PATRIC" id="fig|289376.4.peg.47"/>
<dbReference type="SMART" id="SM00382">
    <property type="entry name" value="AAA"/>
    <property type="match status" value="1"/>
</dbReference>
<evidence type="ECO:0000256" key="3">
    <source>
        <dbReference type="ARBA" id="ARBA00022840"/>
    </source>
</evidence>
<evidence type="ECO:0000313" key="5">
    <source>
        <dbReference type="EMBL" id="ACI20728.1"/>
    </source>
</evidence>
<feature type="domain" description="ABC transporter" evidence="4">
    <location>
        <begin position="5"/>
        <end position="223"/>
    </location>
</feature>
<dbReference type="InterPro" id="IPR027417">
    <property type="entry name" value="P-loop_NTPase"/>
</dbReference>
<dbReference type="PROSITE" id="PS50893">
    <property type="entry name" value="ABC_TRANSPORTER_2"/>
    <property type="match status" value="1"/>
</dbReference>
<keyword evidence="1" id="KW-0813">Transport</keyword>
<dbReference type="GO" id="GO:0005886">
    <property type="term" value="C:plasma membrane"/>
    <property type="evidence" value="ECO:0000318"/>
    <property type="project" value="GO_Central"/>
</dbReference>
<proteinExistence type="predicted"/>
<dbReference type="HOGENOM" id="CLU_000604_1_22_0"/>
<dbReference type="EC" id="3.6.3.27" evidence="5"/>
<dbReference type="InterPro" id="IPR003593">
    <property type="entry name" value="AAA+_ATPase"/>
</dbReference>
<reference evidence="6" key="1">
    <citation type="submission" date="2008-08" db="EMBL/GenBank/DDBJ databases">
        <title>The complete genome sequence of Thermodesulfovibrio yellowstonii strain ATCC 51303 / DSM 11347 / YP87.</title>
        <authorList>
            <person name="Dodson R.J."/>
            <person name="Durkin A.S."/>
            <person name="Wu M."/>
            <person name="Eisen J."/>
            <person name="Sutton G."/>
        </authorList>
    </citation>
    <scope>NUCLEOTIDE SEQUENCE [LARGE SCALE GENOMIC DNA]</scope>
    <source>
        <strain evidence="6">ATCC 51303 / DSM 11347 / YP87</strain>
    </source>
</reference>
<dbReference type="KEGG" id="tye:THEYE_A0047"/>
<gene>
    <name evidence="5" type="ordered locus">THEYE_A0047</name>
</gene>
<dbReference type="GO" id="GO:0055085">
    <property type="term" value="P:transmembrane transport"/>
    <property type="evidence" value="ECO:0000318"/>
    <property type="project" value="GO_Central"/>
</dbReference>
<dbReference type="InParanoid" id="B5YGX1"/>
<dbReference type="EnsemblBacteria" id="ACI20728">
    <property type="protein sequence ID" value="ACI20728"/>
    <property type="gene ID" value="THEYE_A0047"/>
</dbReference>
<keyword evidence="2" id="KW-0547">Nucleotide-binding</keyword>
<keyword evidence="5" id="KW-0378">Hydrolase</keyword>
<dbReference type="GO" id="GO:0016887">
    <property type="term" value="F:ATP hydrolysis activity"/>
    <property type="evidence" value="ECO:0007669"/>
    <property type="project" value="InterPro"/>
</dbReference>
<dbReference type="Proteomes" id="UP000000718">
    <property type="component" value="Chromosome"/>
</dbReference>
<evidence type="ECO:0000313" key="6">
    <source>
        <dbReference type="Proteomes" id="UP000000718"/>
    </source>
</evidence>
<dbReference type="PANTHER" id="PTHR42781:SF9">
    <property type="entry name" value="AMINO ACID ABC TRANSPORTER, ATP-BINDING PROTEIN-RELATED"/>
    <property type="match status" value="1"/>
</dbReference>
<dbReference type="OrthoDB" id="9804199at2"/>
<keyword evidence="3 5" id="KW-0067">ATP-binding</keyword>
<dbReference type="InterPro" id="IPR003439">
    <property type="entry name" value="ABC_transporter-like_ATP-bd"/>
</dbReference>
<protein>
    <submittedName>
        <fullName evidence="5">Phosphate import ATP-binding protein PstB 1</fullName>
        <ecNumber evidence="5">3.6.3.27</ecNumber>
    </submittedName>
</protein>
<dbReference type="Gene3D" id="3.40.50.300">
    <property type="entry name" value="P-loop containing nucleotide triphosphate hydrolases"/>
    <property type="match status" value="1"/>
</dbReference>
<dbReference type="FunFam" id="3.40.50.300:FF:001209">
    <property type="entry name" value="ABC transporter, ATP-binding protein"/>
    <property type="match status" value="1"/>
</dbReference>
<dbReference type="SUPFAM" id="SSF52540">
    <property type="entry name" value="P-loop containing nucleoside triphosphate hydrolases"/>
    <property type="match status" value="1"/>
</dbReference>
<dbReference type="GO" id="GO:0022857">
    <property type="term" value="F:transmembrane transporter activity"/>
    <property type="evidence" value="ECO:0000318"/>
    <property type="project" value="GO_Central"/>
</dbReference>
<evidence type="ECO:0000259" key="4">
    <source>
        <dbReference type="PROSITE" id="PS50893"/>
    </source>
</evidence>
<name>B5YGX1_THEYD</name>
<dbReference type="RefSeq" id="WP_012545462.1">
    <property type="nucleotide sequence ID" value="NC_011296.1"/>
</dbReference>
<reference evidence="5 6" key="2">
    <citation type="journal article" date="2015" name="Genome Announc.">
        <title>Genome Sequence of the Sulfate-Reducing Thermophilic Bacterium Thermodesulfovibrio yellowstonii Strain DSM 11347T (Phylum Nitrospirae).</title>
        <authorList>
            <person name="Bhatnagar S."/>
            <person name="Badger J.H."/>
            <person name="Madupu R."/>
            <person name="Khouri H.M."/>
            <person name="O'Connor E.M."/>
            <person name="Robb F.T."/>
            <person name="Ward N.L."/>
            <person name="Eisen J.A."/>
        </authorList>
    </citation>
    <scope>NUCLEOTIDE SEQUENCE [LARGE SCALE GENOMIC DNA]</scope>
    <source>
        <strain evidence="6">ATCC 51303 / DSM 11347 / YP87</strain>
    </source>
</reference>
<dbReference type="AlphaFoldDB" id="B5YGX1"/>
<sequence>MGLRLVVSNIYKHHNEKSLFEACSYSFDHSGIYVLMGPNGSGKSTFLRMCALLESPDRGEISYFEGNRALPKDINLMRRITLLFPEVGVFNTTVFKNVAYGLKIRGFKNNKIKEKVEEVLQFVGLIHKKEQNALTLSTGEKKRMGIARALVLEPEVLFLDEPTASVDWKNTEIIENIIIQLKKRLNSIIIIATHDKESTKRVGDFLLYIREGKIYKEHPDKQIP</sequence>
<dbReference type="GO" id="GO:0005524">
    <property type="term" value="F:ATP binding"/>
    <property type="evidence" value="ECO:0007669"/>
    <property type="project" value="UniProtKB-KW"/>
</dbReference>
<dbReference type="EMBL" id="CP001147">
    <property type="protein sequence ID" value="ACI20728.1"/>
    <property type="molecule type" value="Genomic_DNA"/>
</dbReference>
<dbReference type="Pfam" id="PF00005">
    <property type="entry name" value="ABC_tran"/>
    <property type="match status" value="1"/>
</dbReference>